<dbReference type="Gene3D" id="3.40.50.10540">
    <property type="entry name" value="Crotonobetainyl-coa:carnitine coa-transferase, domain 1"/>
    <property type="match status" value="1"/>
</dbReference>
<dbReference type="SUPFAM" id="SSF89796">
    <property type="entry name" value="CoA-transferase family III (CaiB/BaiF)"/>
    <property type="match status" value="2"/>
</dbReference>
<name>A0A0D2B3Y6_9EURO</name>
<keyword evidence="3" id="KW-1185">Reference proteome</keyword>
<dbReference type="InterPro" id="IPR023606">
    <property type="entry name" value="CoA-Trfase_III_dom_1_sf"/>
</dbReference>
<dbReference type="PANTHER" id="PTHR48228:SF4">
    <property type="entry name" value="BLR3030 PROTEIN"/>
    <property type="match status" value="1"/>
</dbReference>
<dbReference type="OrthoDB" id="5863171at2759"/>
<comment type="similarity">
    <text evidence="1">Belongs to the CoA-transferase III family.</text>
</comment>
<proteinExistence type="inferred from homology"/>
<evidence type="ECO:0000313" key="2">
    <source>
        <dbReference type="EMBL" id="KIW13638.1"/>
    </source>
</evidence>
<dbReference type="InterPro" id="IPR003673">
    <property type="entry name" value="CoA-Trfase_fam_III"/>
</dbReference>
<accession>A0A0D2B3Y6</accession>
<gene>
    <name evidence="2" type="ORF">PV08_08829</name>
</gene>
<evidence type="ECO:0000256" key="1">
    <source>
        <dbReference type="ARBA" id="ARBA00008383"/>
    </source>
</evidence>
<dbReference type="STRING" id="91928.A0A0D2B3Y6"/>
<evidence type="ECO:0000313" key="3">
    <source>
        <dbReference type="Proteomes" id="UP000053328"/>
    </source>
</evidence>
<dbReference type="GO" id="GO:0003824">
    <property type="term" value="F:catalytic activity"/>
    <property type="evidence" value="ECO:0007669"/>
    <property type="project" value="InterPro"/>
</dbReference>
<reference evidence="2 3" key="1">
    <citation type="submission" date="2015-01" db="EMBL/GenBank/DDBJ databases">
        <title>The Genome Sequence of Exophiala spinifera CBS89968.</title>
        <authorList>
            <consortium name="The Broad Institute Genomics Platform"/>
            <person name="Cuomo C."/>
            <person name="de Hoog S."/>
            <person name="Gorbushina A."/>
            <person name="Stielow B."/>
            <person name="Teixiera M."/>
            <person name="Abouelleil A."/>
            <person name="Chapman S.B."/>
            <person name="Priest M."/>
            <person name="Young S.K."/>
            <person name="Wortman J."/>
            <person name="Nusbaum C."/>
            <person name="Birren B."/>
        </authorList>
    </citation>
    <scope>NUCLEOTIDE SEQUENCE [LARGE SCALE GENOMIC DNA]</scope>
    <source>
        <strain evidence="2 3">CBS 89968</strain>
    </source>
</reference>
<dbReference type="EMBL" id="KN847497">
    <property type="protein sequence ID" value="KIW13638.1"/>
    <property type="molecule type" value="Genomic_DNA"/>
</dbReference>
<organism evidence="2 3">
    <name type="scientific">Exophiala spinifera</name>
    <dbReference type="NCBI Taxonomy" id="91928"/>
    <lineage>
        <taxon>Eukaryota</taxon>
        <taxon>Fungi</taxon>
        <taxon>Dikarya</taxon>
        <taxon>Ascomycota</taxon>
        <taxon>Pezizomycotina</taxon>
        <taxon>Eurotiomycetes</taxon>
        <taxon>Chaetothyriomycetidae</taxon>
        <taxon>Chaetothyriales</taxon>
        <taxon>Herpotrichiellaceae</taxon>
        <taxon>Exophiala</taxon>
    </lineage>
</organism>
<dbReference type="InterPro" id="IPR050509">
    <property type="entry name" value="CoA-transferase_III"/>
</dbReference>
<dbReference type="VEuPathDB" id="FungiDB:PV08_08829"/>
<dbReference type="RefSeq" id="XP_016233854.1">
    <property type="nucleotide sequence ID" value="XM_016383151.1"/>
</dbReference>
<dbReference type="HOGENOM" id="CLU_021588_0_0_1"/>
<sequence length="481" mass="52007">MTLDRSTFTALDTVRHLWRHLGLPAHALTSLSLTGEGHGLPSSFQVGHLAQASIGLSGLTAALIQAQRKGCPVPRVTVPLQHAVIEFRSERFCLLDKKSSSAWGPIGGLHACSDGHVRVHDNFPHHRDGIVRLLGCEQPTTRSQVGDAISSWRAVDLETAAADNGLVVAALRSYKQWDVTPQAQAIADLPISIAKVGEAAPGIPRHIGPGKDKCLRGVRVVDMTRVVAGPVAGKTLAAHGAEVLWVTGPHLPDLPELDRDLARGKRTVQLDIRKPEDLETLMHLLESADVFLQSYRPGSLSALGLTEEAIVRRRKGRHPIVMANLSCYGTAGPWKHRRGFDSIVQTCSGMNVSEAEHYGKGDAARPLPCQALDHASGYFLAAGIMAGLYRAWTDGGSYRVDVSLAGTMKYLRSLGQLPGDSGFEATEYDYHKPEDVPAEYFETRSSGFGELQAIKHSVSVDGAQVGWDIMPQPLGSHEPKW</sequence>
<dbReference type="GeneID" id="27335912"/>
<dbReference type="AlphaFoldDB" id="A0A0D2B3Y6"/>
<dbReference type="PANTHER" id="PTHR48228">
    <property type="entry name" value="SUCCINYL-COA--D-CITRAMALATE COA-TRANSFERASE"/>
    <property type="match status" value="1"/>
</dbReference>
<protein>
    <submittedName>
        <fullName evidence="2">Uncharacterized protein</fullName>
    </submittedName>
</protein>
<dbReference type="Pfam" id="PF02515">
    <property type="entry name" value="CoA_transf_3"/>
    <property type="match status" value="1"/>
</dbReference>
<dbReference type="Proteomes" id="UP000053328">
    <property type="component" value="Unassembled WGS sequence"/>
</dbReference>